<protein>
    <recommendedName>
        <fullName evidence="3">Type II secretion system protein GspG C-terminal domain-containing protein</fullName>
    </recommendedName>
</protein>
<comment type="caution">
    <text evidence="4">The sequence shown here is derived from an EMBL/GenBank/DDBJ whole genome shotgun (WGS) entry which is preliminary data.</text>
</comment>
<name>A0A0G0QNP2_9BACT</name>
<evidence type="ECO:0000256" key="2">
    <source>
        <dbReference type="SAM" id="Phobius"/>
    </source>
</evidence>
<dbReference type="InterPro" id="IPR012902">
    <property type="entry name" value="N_methyl_site"/>
</dbReference>
<dbReference type="Proteomes" id="UP000034246">
    <property type="component" value="Unassembled WGS sequence"/>
</dbReference>
<dbReference type="PANTHER" id="PTHR30093">
    <property type="entry name" value="GENERAL SECRETION PATHWAY PROTEIN G"/>
    <property type="match status" value="1"/>
</dbReference>
<accession>A0A0G0QNP2</accession>
<keyword evidence="2" id="KW-0472">Membrane</keyword>
<gene>
    <name evidence="4" type="ORF">UT39_C0001G0060</name>
</gene>
<dbReference type="InterPro" id="IPR045584">
    <property type="entry name" value="Pilin-like"/>
</dbReference>
<organism evidence="4 5">
    <name type="scientific">Candidatus Woesebacteria bacterium GW2011_GWA1_39_21</name>
    <dbReference type="NCBI Taxonomy" id="1618550"/>
    <lineage>
        <taxon>Bacteria</taxon>
        <taxon>Candidatus Woeseibacteriota</taxon>
    </lineage>
</organism>
<reference evidence="4 5" key="1">
    <citation type="journal article" date="2015" name="Nature">
        <title>rRNA introns, odd ribosomes, and small enigmatic genomes across a large radiation of phyla.</title>
        <authorList>
            <person name="Brown C.T."/>
            <person name="Hug L.A."/>
            <person name="Thomas B.C."/>
            <person name="Sharon I."/>
            <person name="Castelle C.J."/>
            <person name="Singh A."/>
            <person name="Wilkins M.J."/>
            <person name="Williams K.H."/>
            <person name="Banfield J.F."/>
        </authorList>
    </citation>
    <scope>NUCLEOTIDE SEQUENCE [LARGE SCALE GENOMIC DNA]</scope>
</reference>
<dbReference type="Gene3D" id="3.30.700.10">
    <property type="entry name" value="Glycoprotein, Type 4 Pilin"/>
    <property type="match status" value="1"/>
</dbReference>
<dbReference type="InterPro" id="IPR000983">
    <property type="entry name" value="Bac_GSPG_pilin"/>
</dbReference>
<dbReference type="STRING" id="1618550.UT39_C0001G0060"/>
<evidence type="ECO:0000313" key="4">
    <source>
        <dbReference type="EMBL" id="KKR12005.1"/>
    </source>
</evidence>
<keyword evidence="2" id="KW-1133">Transmembrane helix</keyword>
<sequence length="153" mass="16142">MNARVIKNGFTLIELLVVVSIMVILIGLSAFGLQQARESARDGQRKANLETIRTGLSFYKADCNVYPTPNASTTTKLGTSLIGNATICGGSANTYIQKMPTDPVSGRNYYYSQSGSTYKICAGLEGETSADANCAFPISCGSGVTCSYSVANP</sequence>
<keyword evidence="1" id="KW-0488">Methylation</keyword>
<dbReference type="SUPFAM" id="SSF54523">
    <property type="entry name" value="Pili subunits"/>
    <property type="match status" value="1"/>
</dbReference>
<dbReference type="GO" id="GO:0015627">
    <property type="term" value="C:type II protein secretion system complex"/>
    <property type="evidence" value="ECO:0007669"/>
    <property type="project" value="InterPro"/>
</dbReference>
<dbReference type="AlphaFoldDB" id="A0A0G0QNP2"/>
<proteinExistence type="predicted"/>
<dbReference type="GO" id="GO:0015628">
    <property type="term" value="P:protein secretion by the type II secretion system"/>
    <property type="evidence" value="ECO:0007669"/>
    <property type="project" value="InterPro"/>
</dbReference>
<evidence type="ECO:0000259" key="3">
    <source>
        <dbReference type="Pfam" id="PF08334"/>
    </source>
</evidence>
<dbReference type="Pfam" id="PF08334">
    <property type="entry name" value="T2SSG"/>
    <property type="match status" value="1"/>
</dbReference>
<evidence type="ECO:0000256" key="1">
    <source>
        <dbReference type="ARBA" id="ARBA00022481"/>
    </source>
</evidence>
<dbReference type="NCBIfam" id="TIGR02532">
    <property type="entry name" value="IV_pilin_GFxxxE"/>
    <property type="match status" value="1"/>
</dbReference>
<feature type="transmembrane region" description="Helical" evidence="2">
    <location>
        <begin position="12"/>
        <end position="33"/>
    </location>
</feature>
<dbReference type="PRINTS" id="PR00813">
    <property type="entry name" value="BCTERIALGSPG"/>
</dbReference>
<keyword evidence="2" id="KW-0812">Transmembrane</keyword>
<dbReference type="InterPro" id="IPR013545">
    <property type="entry name" value="T2SS_protein-GspG_C"/>
</dbReference>
<feature type="domain" description="Type II secretion system protein GspG C-terminal" evidence="3">
    <location>
        <begin position="37"/>
        <end position="120"/>
    </location>
</feature>
<dbReference type="EMBL" id="LBWP01000001">
    <property type="protein sequence ID" value="KKR12005.1"/>
    <property type="molecule type" value="Genomic_DNA"/>
</dbReference>
<evidence type="ECO:0000313" key="5">
    <source>
        <dbReference type="Proteomes" id="UP000034246"/>
    </source>
</evidence>
<dbReference type="Pfam" id="PF07963">
    <property type="entry name" value="N_methyl"/>
    <property type="match status" value="1"/>
</dbReference>